<dbReference type="RefSeq" id="WP_110308919.1">
    <property type="nucleotide sequence ID" value="NZ_QICL01000001.1"/>
</dbReference>
<dbReference type="OrthoDB" id="996373at2"/>
<keyword evidence="3" id="KW-1185">Reference proteome</keyword>
<comment type="caution">
    <text evidence="2">The sequence shown here is derived from an EMBL/GenBank/DDBJ whole genome shotgun (WGS) entry which is preliminary data.</text>
</comment>
<keyword evidence="1" id="KW-0472">Membrane</keyword>
<dbReference type="Proteomes" id="UP000247973">
    <property type="component" value="Unassembled WGS sequence"/>
</dbReference>
<evidence type="ECO:0000313" key="3">
    <source>
        <dbReference type="Proteomes" id="UP000247973"/>
    </source>
</evidence>
<sequence length="199" mass="22518">MNKSLIYNIIGIGILFLFMQSCVDKEYDSDKLNTNIELNVPPVPLGGFDTIYVNFLPSIPPEIVIGARVALSDTIRGLFDQNTIDRFFFEGSSGVVISAKLDAMVMPQESGLEIEVLLDIIDADKTKNEFVKIPSQRIVSAKNQNFEVRIGPEYMKYMKNARDLHFIFGIRVAAINFTRQDYIYLRRVILFAGGIQLEL</sequence>
<reference evidence="2 3" key="1">
    <citation type="submission" date="2018-03" db="EMBL/GenBank/DDBJ databases">
        <title>Genomic Encyclopedia of Archaeal and Bacterial Type Strains, Phase II (KMG-II): from individual species to whole genera.</title>
        <authorList>
            <person name="Goeker M."/>
        </authorList>
    </citation>
    <scope>NUCLEOTIDE SEQUENCE [LARGE SCALE GENOMIC DNA]</scope>
    <source>
        <strain evidence="2 3">DSM 100214</strain>
    </source>
</reference>
<protein>
    <submittedName>
        <fullName evidence="2">Uncharacterized protein</fullName>
    </submittedName>
</protein>
<keyword evidence="1" id="KW-1133">Transmembrane helix</keyword>
<keyword evidence="1" id="KW-0812">Transmembrane</keyword>
<dbReference type="PROSITE" id="PS51257">
    <property type="entry name" value="PROKAR_LIPOPROTEIN"/>
    <property type="match status" value="1"/>
</dbReference>
<feature type="transmembrane region" description="Helical" evidence="1">
    <location>
        <begin position="6"/>
        <end position="23"/>
    </location>
</feature>
<name>A0A2V3Q0U8_9BACT</name>
<proteinExistence type="predicted"/>
<accession>A0A2V3Q0U8</accession>
<organism evidence="2 3">
    <name type="scientific">Dysgonomonas alginatilytica</name>
    <dbReference type="NCBI Taxonomy" id="1605892"/>
    <lineage>
        <taxon>Bacteria</taxon>
        <taxon>Pseudomonadati</taxon>
        <taxon>Bacteroidota</taxon>
        <taxon>Bacteroidia</taxon>
        <taxon>Bacteroidales</taxon>
        <taxon>Dysgonomonadaceae</taxon>
        <taxon>Dysgonomonas</taxon>
    </lineage>
</organism>
<evidence type="ECO:0000313" key="2">
    <source>
        <dbReference type="EMBL" id="PXV68945.1"/>
    </source>
</evidence>
<dbReference type="EMBL" id="QICL01000001">
    <property type="protein sequence ID" value="PXV68945.1"/>
    <property type="molecule type" value="Genomic_DNA"/>
</dbReference>
<evidence type="ECO:0000256" key="1">
    <source>
        <dbReference type="SAM" id="Phobius"/>
    </source>
</evidence>
<dbReference type="AlphaFoldDB" id="A0A2V3Q0U8"/>
<gene>
    <name evidence="2" type="ORF">CLV62_101211</name>
</gene>